<evidence type="ECO:0000313" key="3">
    <source>
        <dbReference type="Proteomes" id="UP000215914"/>
    </source>
</evidence>
<evidence type="ECO:0000256" key="1">
    <source>
        <dbReference type="SAM" id="SignalP"/>
    </source>
</evidence>
<gene>
    <name evidence="2" type="ORF">HanXRQr2_Chr13g0608041</name>
</gene>
<dbReference type="AlphaFoldDB" id="A0A9K3EJV4"/>
<feature type="chain" id="PRO_5039941953" evidence="1">
    <location>
        <begin position="27"/>
        <end position="50"/>
    </location>
</feature>
<comment type="caution">
    <text evidence="2">The sequence shown here is derived from an EMBL/GenBank/DDBJ whole genome shotgun (WGS) entry which is preliminary data.</text>
</comment>
<name>A0A9K3EJV4_HELAN</name>
<accession>A0A9K3EJV4</accession>
<keyword evidence="3" id="KW-1185">Reference proteome</keyword>
<sequence>MVGGSELEDWFLIFLSFLILTTCCQAGNQQTIFTVVGLGSRATHLVGFLS</sequence>
<dbReference type="Proteomes" id="UP000215914">
    <property type="component" value="Unassembled WGS sequence"/>
</dbReference>
<reference evidence="2" key="2">
    <citation type="submission" date="2020-06" db="EMBL/GenBank/DDBJ databases">
        <title>Helianthus annuus Genome sequencing and assembly Release 2.</title>
        <authorList>
            <person name="Gouzy J."/>
            <person name="Langlade N."/>
            <person name="Munos S."/>
        </authorList>
    </citation>
    <scope>NUCLEOTIDE SEQUENCE</scope>
    <source>
        <tissue evidence="2">Leaves</tissue>
    </source>
</reference>
<protein>
    <submittedName>
        <fullName evidence="2">Uncharacterized protein</fullName>
    </submittedName>
</protein>
<dbReference type="EMBL" id="MNCJ02000328">
    <property type="protein sequence ID" value="KAF5775081.1"/>
    <property type="molecule type" value="Genomic_DNA"/>
</dbReference>
<dbReference type="Gramene" id="mRNA:HanXRQr2_Chr13g0608041">
    <property type="protein sequence ID" value="CDS:HanXRQr2_Chr13g0608041.1"/>
    <property type="gene ID" value="HanXRQr2_Chr13g0608041"/>
</dbReference>
<organism evidence="2 3">
    <name type="scientific">Helianthus annuus</name>
    <name type="common">Common sunflower</name>
    <dbReference type="NCBI Taxonomy" id="4232"/>
    <lineage>
        <taxon>Eukaryota</taxon>
        <taxon>Viridiplantae</taxon>
        <taxon>Streptophyta</taxon>
        <taxon>Embryophyta</taxon>
        <taxon>Tracheophyta</taxon>
        <taxon>Spermatophyta</taxon>
        <taxon>Magnoliopsida</taxon>
        <taxon>eudicotyledons</taxon>
        <taxon>Gunneridae</taxon>
        <taxon>Pentapetalae</taxon>
        <taxon>asterids</taxon>
        <taxon>campanulids</taxon>
        <taxon>Asterales</taxon>
        <taxon>Asteraceae</taxon>
        <taxon>Asteroideae</taxon>
        <taxon>Heliantheae alliance</taxon>
        <taxon>Heliantheae</taxon>
        <taxon>Helianthus</taxon>
    </lineage>
</organism>
<reference evidence="2" key="1">
    <citation type="journal article" date="2017" name="Nature">
        <title>The sunflower genome provides insights into oil metabolism, flowering and Asterid evolution.</title>
        <authorList>
            <person name="Badouin H."/>
            <person name="Gouzy J."/>
            <person name="Grassa C.J."/>
            <person name="Murat F."/>
            <person name="Staton S.E."/>
            <person name="Cottret L."/>
            <person name="Lelandais-Briere C."/>
            <person name="Owens G.L."/>
            <person name="Carrere S."/>
            <person name="Mayjonade B."/>
            <person name="Legrand L."/>
            <person name="Gill N."/>
            <person name="Kane N.C."/>
            <person name="Bowers J.E."/>
            <person name="Hubner S."/>
            <person name="Bellec A."/>
            <person name="Berard A."/>
            <person name="Berges H."/>
            <person name="Blanchet N."/>
            <person name="Boniface M.C."/>
            <person name="Brunel D."/>
            <person name="Catrice O."/>
            <person name="Chaidir N."/>
            <person name="Claudel C."/>
            <person name="Donnadieu C."/>
            <person name="Faraut T."/>
            <person name="Fievet G."/>
            <person name="Helmstetter N."/>
            <person name="King M."/>
            <person name="Knapp S.J."/>
            <person name="Lai Z."/>
            <person name="Le Paslier M.C."/>
            <person name="Lippi Y."/>
            <person name="Lorenzon L."/>
            <person name="Mandel J.R."/>
            <person name="Marage G."/>
            <person name="Marchand G."/>
            <person name="Marquand E."/>
            <person name="Bret-Mestries E."/>
            <person name="Morien E."/>
            <person name="Nambeesan S."/>
            <person name="Nguyen T."/>
            <person name="Pegot-Espagnet P."/>
            <person name="Pouilly N."/>
            <person name="Raftis F."/>
            <person name="Sallet E."/>
            <person name="Schiex T."/>
            <person name="Thomas J."/>
            <person name="Vandecasteele C."/>
            <person name="Vares D."/>
            <person name="Vear F."/>
            <person name="Vautrin S."/>
            <person name="Crespi M."/>
            <person name="Mangin B."/>
            <person name="Burke J.M."/>
            <person name="Salse J."/>
            <person name="Munos S."/>
            <person name="Vincourt P."/>
            <person name="Rieseberg L.H."/>
            <person name="Langlade N.B."/>
        </authorList>
    </citation>
    <scope>NUCLEOTIDE SEQUENCE</scope>
    <source>
        <tissue evidence="2">Leaves</tissue>
    </source>
</reference>
<keyword evidence="1" id="KW-0732">Signal</keyword>
<feature type="signal peptide" evidence="1">
    <location>
        <begin position="1"/>
        <end position="26"/>
    </location>
</feature>
<proteinExistence type="predicted"/>
<evidence type="ECO:0000313" key="2">
    <source>
        <dbReference type="EMBL" id="KAF5775081.1"/>
    </source>
</evidence>